<reference evidence="2" key="1">
    <citation type="submission" date="2013-01" db="EMBL/GenBank/DDBJ databases">
        <title>Draft Genome Sequence of a Mulberry Tree, Morus notabilis C.K. Schneid.</title>
        <authorList>
            <person name="He N."/>
            <person name="Zhao S."/>
        </authorList>
    </citation>
    <scope>NUCLEOTIDE SEQUENCE</scope>
</reference>
<dbReference type="AlphaFoldDB" id="W9QQS0"/>
<organism evidence="1 2">
    <name type="scientific">Morus notabilis</name>
    <dbReference type="NCBI Taxonomy" id="981085"/>
    <lineage>
        <taxon>Eukaryota</taxon>
        <taxon>Viridiplantae</taxon>
        <taxon>Streptophyta</taxon>
        <taxon>Embryophyta</taxon>
        <taxon>Tracheophyta</taxon>
        <taxon>Spermatophyta</taxon>
        <taxon>Magnoliopsida</taxon>
        <taxon>eudicotyledons</taxon>
        <taxon>Gunneridae</taxon>
        <taxon>Pentapetalae</taxon>
        <taxon>rosids</taxon>
        <taxon>fabids</taxon>
        <taxon>Rosales</taxon>
        <taxon>Moraceae</taxon>
        <taxon>Moreae</taxon>
        <taxon>Morus</taxon>
    </lineage>
</organism>
<evidence type="ECO:0000313" key="2">
    <source>
        <dbReference type="Proteomes" id="UP000030645"/>
    </source>
</evidence>
<name>W9QQS0_9ROSA</name>
<evidence type="ECO:0000313" key="1">
    <source>
        <dbReference type="EMBL" id="EXB51030.1"/>
    </source>
</evidence>
<dbReference type="Proteomes" id="UP000030645">
    <property type="component" value="Unassembled WGS sequence"/>
</dbReference>
<protein>
    <submittedName>
        <fullName evidence="1">Uncharacterized protein</fullName>
    </submittedName>
</protein>
<gene>
    <name evidence="1" type="ORF">L484_023732</name>
</gene>
<dbReference type="EMBL" id="KE344020">
    <property type="protein sequence ID" value="EXB51030.1"/>
    <property type="molecule type" value="Genomic_DNA"/>
</dbReference>
<keyword evidence="2" id="KW-1185">Reference proteome</keyword>
<sequence length="95" mass="10946">MLVSNFASRKESFQNDAYEDLYLGPCPQTKEVPSELEHLKNIKILVFHLMPLEFMMSQDFRSISHVPGVGFRYINDKEDEEASTSASTITEHHNQ</sequence>
<proteinExistence type="predicted"/>
<accession>W9QQS0</accession>